<organism evidence="1 2">
    <name type="scientific">Pseudobacillus wudalianchiensis</name>
    <dbReference type="NCBI Taxonomy" id="1743143"/>
    <lineage>
        <taxon>Bacteria</taxon>
        <taxon>Bacillati</taxon>
        <taxon>Bacillota</taxon>
        <taxon>Bacilli</taxon>
        <taxon>Bacillales</taxon>
        <taxon>Bacillaceae</taxon>
        <taxon>Pseudobacillus</taxon>
    </lineage>
</organism>
<evidence type="ECO:0000313" key="2">
    <source>
        <dbReference type="Proteomes" id="UP000092578"/>
    </source>
</evidence>
<evidence type="ECO:0000313" key="1">
    <source>
        <dbReference type="EMBL" id="OCA89028.1"/>
    </source>
</evidence>
<keyword evidence="2" id="KW-1185">Reference proteome</keyword>
<dbReference type="Proteomes" id="UP000092578">
    <property type="component" value="Unassembled WGS sequence"/>
</dbReference>
<comment type="caution">
    <text evidence="1">The sequence shown here is derived from an EMBL/GenBank/DDBJ whole genome shotgun (WGS) entry which is preliminary data.</text>
</comment>
<dbReference type="RefSeq" id="WP_065410340.1">
    <property type="nucleotide sequence ID" value="NZ_MAYT01000012.1"/>
</dbReference>
<sequence>MNESPKEYKTFLEEQLQWCRERDRILEQINEKLHEMKRIVEYTLEYEPTSIEIDELNDQLNKLKHVVHSLEKQLQSVIH</sequence>
<dbReference type="EMBL" id="MAYT01000012">
    <property type="protein sequence ID" value="OCA89028.1"/>
    <property type="molecule type" value="Genomic_DNA"/>
</dbReference>
<name>A0A1B9AZ59_9BACI</name>
<dbReference type="AlphaFoldDB" id="A0A1B9AZ59"/>
<proteinExistence type="predicted"/>
<accession>A0A1B9AZ59</accession>
<protein>
    <submittedName>
        <fullName evidence="1">Uncharacterized protein</fullName>
    </submittedName>
</protein>
<gene>
    <name evidence="1" type="ORF">A8F95_06335</name>
</gene>
<reference evidence="2" key="1">
    <citation type="submission" date="2016-05" db="EMBL/GenBank/DDBJ databases">
        <authorList>
            <person name="Liu B."/>
            <person name="Wang J."/>
            <person name="Zhu Y."/>
            <person name="Liu G."/>
            <person name="Chen Q."/>
            <person name="Chen Z."/>
            <person name="Lan J."/>
            <person name="Che J."/>
            <person name="Ge C."/>
            <person name="Shi H."/>
            <person name="Pan Z."/>
            <person name="Liu X."/>
        </authorList>
    </citation>
    <scope>NUCLEOTIDE SEQUENCE [LARGE SCALE GENOMIC DNA]</scope>
    <source>
        <strain evidence="2">FJAT-27215</strain>
    </source>
</reference>